<dbReference type="Proteomes" id="UP001221757">
    <property type="component" value="Unassembled WGS sequence"/>
</dbReference>
<protein>
    <submittedName>
        <fullName evidence="3">Uncharacterized protein</fullName>
    </submittedName>
</protein>
<name>A0AAD7GX12_MYCRO</name>
<dbReference type="AlphaFoldDB" id="A0AAD7GX12"/>
<feature type="chain" id="PRO_5041908412" evidence="2">
    <location>
        <begin position="22"/>
        <end position="152"/>
    </location>
</feature>
<evidence type="ECO:0000313" key="3">
    <source>
        <dbReference type="EMBL" id="KAJ7706943.1"/>
    </source>
</evidence>
<reference evidence="3" key="1">
    <citation type="submission" date="2023-03" db="EMBL/GenBank/DDBJ databases">
        <title>Massive genome expansion in bonnet fungi (Mycena s.s.) driven by repeated elements and novel gene families across ecological guilds.</title>
        <authorList>
            <consortium name="Lawrence Berkeley National Laboratory"/>
            <person name="Harder C.B."/>
            <person name="Miyauchi S."/>
            <person name="Viragh M."/>
            <person name="Kuo A."/>
            <person name="Thoen E."/>
            <person name="Andreopoulos B."/>
            <person name="Lu D."/>
            <person name="Skrede I."/>
            <person name="Drula E."/>
            <person name="Henrissat B."/>
            <person name="Morin E."/>
            <person name="Kohler A."/>
            <person name="Barry K."/>
            <person name="LaButti K."/>
            <person name="Morin E."/>
            <person name="Salamov A."/>
            <person name="Lipzen A."/>
            <person name="Mereny Z."/>
            <person name="Hegedus B."/>
            <person name="Baldrian P."/>
            <person name="Stursova M."/>
            <person name="Weitz H."/>
            <person name="Taylor A."/>
            <person name="Grigoriev I.V."/>
            <person name="Nagy L.G."/>
            <person name="Martin F."/>
            <person name="Kauserud H."/>
        </authorList>
    </citation>
    <scope>NUCLEOTIDE SEQUENCE</scope>
    <source>
        <strain evidence="3">CBHHK067</strain>
    </source>
</reference>
<feature type="region of interest" description="Disordered" evidence="1">
    <location>
        <begin position="105"/>
        <end position="128"/>
    </location>
</feature>
<keyword evidence="4" id="KW-1185">Reference proteome</keyword>
<evidence type="ECO:0000256" key="2">
    <source>
        <dbReference type="SAM" id="SignalP"/>
    </source>
</evidence>
<sequence length="152" mass="16358">MVSITFQLLALVALSTQLAAAAPTPEFVTVVGPFNPDPTPISASIIGVDSQGHTHGQKRDARVQQARVSNRRCSDRRPRLRPAGRECHLHGLGREFARRDSHHFVAGVGGPRTSPDRRSRQPPTNREGECIAEDIDVGLRCFGGTGSCVSVA</sequence>
<gene>
    <name evidence="3" type="ORF">B0H17DRAFT_1287831</name>
</gene>
<feature type="signal peptide" evidence="2">
    <location>
        <begin position="1"/>
        <end position="21"/>
    </location>
</feature>
<evidence type="ECO:0000313" key="4">
    <source>
        <dbReference type="Proteomes" id="UP001221757"/>
    </source>
</evidence>
<organism evidence="3 4">
    <name type="scientific">Mycena rosella</name>
    <name type="common">Pink bonnet</name>
    <name type="synonym">Agaricus rosellus</name>
    <dbReference type="NCBI Taxonomy" id="1033263"/>
    <lineage>
        <taxon>Eukaryota</taxon>
        <taxon>Fungi</taxon>
        <taxon>Dikarya</taxon>
        <taxon>Basidiomycota</taxon>
        <taxon>Agaricomycotina</taxon>
        <taxon>Agaricomycetes</taxon>
        <taxon>Agaricomycetidae</taxon>
        <taxon>Agaricales</taxon>
        <taxon>Marasmiineae</taxon>
        <taxon>Mycenaceae</taxon>
        <taxon>Mycena</taxon>
    </lineage>
</organism>
<keyword evidence="2" id="KW-0732">Signal</keyword>
<dbReference type="EMBL" id="JARKIE010000006">
    <property type="protein sequence ID" value="KAJ7706943.1"/>
    <property type="molecule type" value="Genomic_DNA"/>
</dbReference>
<comment type="caution">
    <text evidence="3">The sequence shown here is derived from an EMBL/GenBank/DDBJ whole genome shotgun (WGS) entry which is preliminary data.</text>
</comment>
<proteinExistence type="predicted"/>
<evidence type="ECO:0000256" key="1">
    <source>
        <dbReference type="SAM" id="MobiDB-lite"/>
    </source>
</evidence>
<accession>A0AAD7GX12</accession>